<keyword evidence="3" id="KW-1185">Reference proteome</keyword>
<protein>
    <submittedName>
        <fullName evidence="2">Uncharacterized protein</fullName>
    </submittedName>
</protein>
<accession>A0ABR9PP49</accession>
<proteinExistence type="predicted"/>
<feature type="signal peptide" evidence="1">
    <location>
        <begin position="1"/>
        <end position="20"/>
    </location>
</feature>
<dbReference type="RefSeq" id="WP_193349144.1">
    <property type="nucleotide sequence ID" value="NZ_CBCSIP010000046.1"/>
</dbReference>
<gene>
    <name evidence="2" type="ORF">G4177_16175</name>
</gene>
<comment type="caution">
    <text evidence="2">The sequence shown here is derived from an EMBL/GenBank/DDBJ whole genome shotgun (WGS) entry which is preliminary data.</text>
</comment>
<evidence type="ECO:0000313" key="2">
    <source>
        <dbReference type="EMBL" id="MBE4749702.1"/>
    </source>
</evidence>
<evidence type="ECO:0000313" key="3">
    <source>
        <dbReference type="Proteomes" id="UP001516472"/>
    </source>
</evidence>
<name>A0ABR9PP49_9BACT</name>
<dbReference type="EMBL" id="JAAIYO010000004">
    <property type="protein sequence ID" value="MBE4749702.1"/>
    <property type="molecule type" value="Genomic_DNA"/>
</dbReference>
<evidence type="ECO:0000256" key="1">
    <source>
        <dbReference type="SAM" id="SignalP"/>
    </source>
</evidence>
<organism evidence="2 3">
    <name type="scientific">Corallococcus soli</name>
    <dbReference type="NCBI Taxonomy" id="2710757"/>
    <lineage>
        <taxon>Bacteria</taxon>
        <taxon>Pseudomonadati</taxon>
        <taxon>Myxococcota</taxon>
        <taxon>Myxococcia</taxon>
        <taxon>Myxococcales</taxon>
        <taxon>Cystobacterineae</taxon>
        <taxon>Myxococcaceae</taxon>
        <taxon>Corallococcus</taxon>
    </lineage>
</organism>
<keyword evidence="1" id="KW-0732">Signal</keyword>
<sequence length="347" mass="37121">MRTLHLLLALLLAPVMTARAVSSDEGSPPRERQLSGHTFQLPILQQSALVTTHVGVREGVARYSVPNLPTSDIERRDLWLLGVQSTLDVGVRLTDWLGLSLFGRATSVVGANVVSLASDGGSLDTMGQAGLVLRLLRNEASGTQLSLRALGALSKERHLTLQPFIQAITNNPLLTFQDVLNGEIREYLLVPSTEKSATGGALLAQALGPSFSLQASAVAEYAWLTRRPFDAVAGARVEQKTEAVRVNLAAALTADLKPALGIPVAVMGEYLFTTGWRTEVDLPDHTLNSHGLALGVYYSGRPHLQVGLGGAATLDAAPRRTLGAEGQTLESDDTTLTYAQLILRYIF</sequence>
<feature type="chain" id="PRO_5046697979" evidence="1">
    <location>
        <begin position="21"/>
        <end position="347"/>
    </location>
</feature>
<reference evidence="2 3" key="1">
    <citation type="submission" date="2020-02" db="EMBL/GenBank/DDBJ databases">
        <authorList>
            <person name="Babadi Z.K."/>
            <person name="Risdian C."/>
            <person name="Ebrahimipour G.H."/>
            <person name="Wink J."/>
        </authorList>
    </citation>
    <scope>NUCLEOTIDE SEQUENCE [LARGE SCALE GENOMIC DNA]</scope>
    <source>
        <strain evidence="2 3">ZKHCc1 1396</strain>
    </source>
</reference>
<dbReference type="Proteomes" id="UP001516472">
    <property type="component" value="Unassembled WGS sequence"/>
</dbReference>